<protein>
    <submittedName>
        <fullName evidence="3">Uncharacterized protein</fullName>
    </submittedName>
</protein>
<comment type="caution">
    <text evidence="3">The sequence shown here is derived from an EMBL/GenBank/DDBJ whole genome shotgun (WGS) entry which is preliminary data.</text>
</comment>
<reference evidence="3" key="1">
    <citation type="submission" date="2020-11" db="EMBL/GenBank/DDBJ databases">
        <authorList>
            <consortium name="DOE Joint Genome Institute"/>
            <person name="Ahrendt S."/>
            <person name="Riley R."/>
            <person name="Andreopoulos W."/>
            <person name="Labutti K."/>
            <person name="Pangilinan J."/>
            <person name="Ruiz-Duenas F.J."/>
            <person name="Barrasa J.M."/>
            <person name="Sanchez-Garcia M."/>
            <person name="Camarero S."/>
            <person name="Miyauchi S."/>
            <person name="Serrano A."/>
            <person name="Linde D."/>
            <person name="Babiker R."/>
            <person name="Drula E."/>
            <person name="Ayuso-Fernandez I."/>
            <person name="Pacheco R."/>
            <person name="Padilla G."/>
            <person name="Ferreira P."/>
            <person name="Barriuso J."/>
            <person name="Kellner H."/>
            <person name="Castanera R."/>
            <person name="Alfaro M."/>
            <person name="Ramirez L."/>
            <person name="Pisabarro A.G."/>
            <person name="Kuo A."/>
            <person name="Tritt A."/>
            <person name="Lipzen A."/>
            <person name="He G."/>
            <person name="Yan M."/>
            <person name="Ng V."/>
            <person name="Cullen D."/>
            <person name="Martin F."/>
            <person name="Rosso M.-N."/>
            <person name="Henrissat B."/>
            <person name="Hibbett D."/>
            <person name="Martinez A.T."/>
            <person name="Grigoriev I.V."/>
        </authorList>
    </citation>
    <scope>NUCLEOTIDE SEQUENCE</scope>
    <source>
        <strain evidence="3">CBS 506.95</strain>
    </source>
</reference>
<feature type="chain" id="PRO_5040194428" evidence="2">
    <location>
        <begin position="23"/>
        <end position="112"/>
    </location>
</feature>
<feature type="compositionally biased region" description="Polar residues" evidence="1">
    <location>
        <begin position="31"/>
        <end position="46"/>
    </location>
</feature>
<proteinExistence type="predicted"/>
<gene>
    <name evidence="3" type="ORF">CPB83DRAFT_852078</name>
</gene>
<feature type="compositionally biased region" description="Low complexity" evidence="1">
    <location>
        <begin position="61"/>
        <end position="76"/>
    </location>
</feature>
<feature type="compositionally biased region" description="Polar residues" evidence="1">
    <location>
        <begin position="77"/>
        <end position="86"/>
    </location>
</feature>
<dbReference type="Proteomes" id="UP000807306">
    <property type="component" value="Unassembled WGS sequence"/>
</dbReference>
<accession>A0A9P6EJD5</accession>
<evidence type="ECO:0000313" key="3">
    <source>
        <dbReference type="EMBL" id="KAF9529734.1"/>
    </source>
</evidence>
<feature type="signal peptide" evidence="2">
    <location>
        <begin position="1"/>
        <end position="22"/>
    </location>
</feature>
<dbReference type="AlphaFoldDB" id="A0A9P6EJD5"/>
<evidence type="ECO:0000256" key="2">
    <source>
        <dbReference type="SAM" id="SignalP"/>
    </source>
</evidence>
<keyword evidence="4" id="KW-1185">Reference proteome</keyword>
<evidence type="ECO:0000313" key="4">
    <source>
        <dbReference type="Proteomes" id="UP000807306"/>
    </source>
</evidence>
<evidence type="ECO:0000256" key="1">
    <source>
        <dbReference type="SAM" id="MobiDB-lite"/>
    </source>
</evidence>
<sequence>MRFSCVAIVITLAFSAVPSTFSTPVPERDGGNSNSLPSGMQKQAINNELPYDGDMSPSSVASQANATQPASAAATTGGVSVGSTSRALSHSPATAAWSAGALTAAGLVFSFL</sequence>
<name>A0A9P6EJD5_9AGAR</name>
<organism evidence="3 4">
    <name type="scientific">Crepidotus variabilis</name>
    <dbReference type="NCBI Taxonomy" id="179855"/>
    <lineage>
        <taxon>Eukaryota</taxon>
        <taxon>Fungi</taxon>
        <taxon>Dikarya</taxon>
        <taxon>Basidiomycota</taxon>
        <taxon>Agaricomycotina</taxon>
        <taxon>Agaricomycetes</taxon>
        <taxon>Agaricomycetidae</taxon>
        <taxon>Agaricales</taxon>
        <taxon>Agaricineae</taxon>
        <taxon>Crepidotaceae</taxon>
        <taxon>Crepidotus</taxon>
    </lineage>
</organism>
<dbReference type="EMBL" id="MU157844">
    <property type="protein sequence ID" value="KAF9529734.1"/>
    <property type="molecule type" value="Genomic_DNA"/>
</dbReference>
<keyword evidence="2" id="KW-0732">Signal</keyword>
<feature type="region of interest" description="Disordered" evidence="1">
    <location>
        <begin position="20"/>
        <end position="86"/>
    </location>
</feature>